<dbReference type="Pfam" id="PF08873">
    <property type="entry name" value="Phage_Mu_Gp37"/>
    <property type="match status" value="1"/>
</dbReference>
<gene>
    <name evidence="2" type="ORF">C7451_10154</name>
</gene>
<keyword evidence="3" id="KW-1185">Reference proteome</keyword>
<dbReference type="InterPro" id="IPR014972">
    <property type="entry name" value="Phage_Mu_Gp37"/>
</dbReference>
<evidence type="ECO:0000313" key="3">
    <source>
        <dbReference type="Proteomes" id="UP000248014"/>
    </source>
</evidence>
<dbReference type="RefSeq" id="WP_167398377.1">
    <property type="nucleotide sequence ID" value="NZ_QJJM01000001.1"/>
</dbReference>
<reference evidence="2 3" key="1">
    <citation type="submission" date="2018-05" db="EMBL/GenBank/DDBJ databases">
        <title>Genomic Encyclopedia of Type Strains, Phase IV (KMG-IV): sequencing the most valuable type-strain genomes for metagenomic binning, comparative biology and taxonomic classification.</title>
        <authorList>
            <person name="Goeker M."/>
        </authorList>
    </citation>
    <scope>NUCLEOTIDE SEQUENCE [LARGE SCALE GENOMIC DNA]</scope>
    <source>
        <strain evidence="2 3">DSM 3183</strain>
    </source>
</reference>
<feature type="compositionally biased region" description="Polar residues" evidence="1">
    <location>
        <begin position="199"/>
        <end position="208"/>
    </location>
</feature>
<comment type="caution">
    <text evidence="2">The sequence shown here is derived from an EMBL/GenBank/DDBJ whole genome shotgun (WGS) entry which is preliminary data.</text>
</comment>
<proteinExistence type="predicted"/>
<accession>A0A2V3VB06</accession>
<evidence type="ECO:0000313" key="2">
    <source>
        <dbReference type="EMBL" id="PXW78992.1"/>
    </source>
</evidence>
<sequence>MIAAIENAVIDVLRDAGADGRLGYVYRTLETYPDEWDEYLKNLKGPLRWPGAWCVFLGLVSMEQDDEGVTYGLARFALVMGAEHLGNEQATRHGGGEAKPGSYQLALDAIGLLAGNDLGLDGLGPIRPRRLALVARTPETRNAKISLIAFEWEVRVPIMPLIADGELASFETFHANWDVPPLGGIGPELPDDEPADATDTVTLEGATS</sequence>
<organism evidence="2 3">
    <name type="scientific">Blastomonas natatoria</name>
    <dbReference type="NCBI Taxonomy" id="34015"/>
    <lineage>
        <taxon>Bacteria</taxon>
        <taxon>Pseudomonadati</taxon>
        <taxon>Pseudomonadota</taxon>
        <taxon>Alphaproteobacteria</taxon>
        <taxon>Sphingomonadales</taxon>
        <taxon>Sphingomonadaceae</taxon>
        <taxon>Blastomonas</taxon>
    </lineage>
</organism>
<name>A0A2V3VB06_9SPHN</name>
<dbReference type="EMBL" id="QJJM01000001">
    <property type="protein sequence ID" value="PXW78992.1"/>
    <property type="molecule type" value="Genomic_DNA"/>
</dbReference>
<dbReference type="AlphaFoldDB" id="A0A2V3VB06"/>
<feature type="region of interest" description="Disordered" evidence="1">
    <location>
        <begin position="184"/>
        <end position="208"/>
    </location>
</feature>
<dbReference type="Proteomes" id="UP000248014">
    <property type="component" value="Unassembled WGS sequence"/>
</dbReference>
<protein>
    <submittedName>
        <fullName evidence="2">Phage gp37-like protein</fullName>
    </submittedName>
</protein>
<evidence type="ECO:0000256" key="1">
    <source>
        <dbReference type="SAM" id="MobiDB-lite"/>
    </source>
</evidence>